<gene>
    <name evidence="1" type="ORF">DXH95_15035</name>
</gene>
<accession>A0A371B1X7</accession>
<evidence type="ECO:0000313" key="1">
    <source>
        <dbReference type="EMBL" id="RDV01599.1"/>
    </source>
</evidence>
<name>A0A371B1X7_9SPHN</name>
<proteinExistence type="predicted"/>
<protein>
    <submittedName>
        <fullName evidence="1">Uncharacterized protein</fullName>
    </submittedName>
</protein>
<organism evidence="1 2">
    <name type="scientific">Sphingorhabdus pulchriflava</name>
    <dbReference type="NCBI Taxonomy" id="2292257"/>
    <lineage>
        <taxon>Bacteria</taxon>
        <taxon>Pseudomonadati</taxon>
        <taxon>Pseudomonadota</taxon>
        <taxon>Alphaproteobacteria</taxon>
        <taxon>Sphingomonadales</taxon>
        <taxon>Sphingomonadaceae</taxon>
        <taxon>Sphingorhabdus</taxon>
    </lineage>
</organism>
<keyword evidence="2" id="KW-1185">Reference proteome</keyword>
<reference evidence="2" key="1">
    <citation type="submission" date="2018-08" db="EMBL/GenBank/DDBJ databases">
        <authorList>
            <person name="Kim S.-J."/>
            <person name="Jung G.-Y."/>
        </authorList>
    </citation>
    <scope>NUCLEOTIDE SEQUENCE [LARGE SCALE GENOMIC DNA]</scope>
    <source>
        <strain evidence="2">GY_G</strain>
    </source>
</reference>
<dbReference type="RefSeq" id="WP_115550380.1">
    <property type="nucleotide sequence ID" value="NZ_QRGP01000003.1"/>
</dbReference>
<dbReference type="AlphaFoldDB" id="A0A371B1X7"/>
<dbReference type="EMBL" id="QRGP01000003">
    <property type="protein sequence ID" value="RDV01599.1"/>
    <property type="molecule type" value="Genomic_DNA"/>
</dbReference>
<sequence>MTKRTPLVLLLLAFLGGAALVGWLASTNRLPGSTEQAAHISENQPPLVTYGKNAAPVVNAGAIAVPTVLTGDAARIEAMVVAMAARRAIESGAQLGPLEPRLNAAFGRVQPDALDTLISGARVPLTSGMLLAELDDIGEPLKHRPGTAWEIARREASNLFVLRQEDSVPTGPAAQLEHARQQLVSGDVAGAARTVEAMPGAANGSNWLNKARRYVAMRRALDALDAAAVAIPVMPPVAPVVAAPDSAAATPAPETPANVAP</sequence>
<evidence type="ECO:0000313" key="2">
    <source>
        <dbReference type="Proteomes" id="UP000263833"/>
    </source>
</evidence>
<dbReference type="Proteomes" id="UP000263833">
    <property type="component" value="Unassembled WGS sequence"/>
</dbReference>
<dbReference type="OrthoDB" id="7432270at2"/>
<comment type="caution">
    <text evidence="1">The sequence shown here is derived from an EMBL/GenBank/DDBJ whole genome shotgun (WGS) entry which is preliminary data.</text>
</comment>